<comment type="caution">
    <text evidence="3">The sequence shown here is derived from an EMBL/GenBank/DDBJ whole genome shotgun (WGS) entry which is preliminary data.</text>
</comment>
<gene>
    <name evidence="3" type="ORF">V7S43_006953</name>
</gene>
<keyword evidence="2" id="KW-0472">Membrane</keyword>
<feature type="compositionally biased region" description="Low complexity" evidence="1">
    <location>
        <begin position="218"/>
        <end position="227"/>
    </location>
</feature>
<evidence type="ECO:0000256" key="2">
    <source>
        <dbReference type="SAM" id="Phobius"/>
    </source>
</evidence>
<evidence type="ECO:0000313" key="4">
    <source>
        <dbReference type="Proteomes" id="UP001632037"/>
    </source>
</evidence>
<feature type="compositionally biased region" description="Acidic residues" evidence="1">
    <location>
        <begin position="228"/>
        <end position="237"/>
    </location>
</feature>
<feature type="compositionally biased region" description="Acidic residues" evidence="1">
    <location>
        <begin position="133"/>
        <end position="142"/>
    </location>
</feature>
<dbReference type="Proteomes" id="UP001632037">
    <property type="component" value="Unassembled WGS sequence"/>
</dbReference>
<feature type="region of interest" description="Disordered" evidence="1">
    <location>
        <begin position="127"/>
        <end position="249"/>
    </location>
</feature>
<reference evidence="3 4" key="1">
    <citation type="submission" date="2024-09" db="EMBL/GenBank/DDBJ databases">
        <title>Genome sequencing and assembly of Phytophthora oleae, isolate VK10A, causative agent of rot of olive drupes.</title>
        <authorList>
            <person name="Conti Taguali S."/>
            <person name="Riolo M."/>
            <person name="La Spada F."/>
            <person name="Cacciola S.O."/>
            <person name="Dionisio G."/>
        </authorList>
    </citation>
    <scope>NUCLEOTIDE SEQUENCE [LARGE SCALE GENOMIC DNA]</scope>
    <source>
        <strain evidence="3 4">VK10A</strain>
    </source>
</reference>
<name>A0ABD3FMH8_9STRA</name>
<dbReference type="AlphaFoldDB" id="A0ABD3FMH8"/>
<feature type="region of interest" description="Disordered" evidence="1">
    <location>
        <begin position="37"/>
        <end position="68"/>
    </location>
</feature>
<feature type="compositionally biased region" description="Polar residues" evidence="1">
    <location>
        <begin position="45"/>
        <end position="68"/>
    </location>
</feature>
<dbReference type="EMBL" id="JBIMZQ010000012">
    <property type="protein sequence ID" value="KAL3668088.1"/>
    <property type="molecule type" value="Genomic_DNA"/>
</dbReference>
<keyword evidence="2" id="KW-0812">Transmembrane</keyword>
<evidence type="ECO:0000256" key="1">
    <source>
        <dbReference type="SAM" id="MobiDB-lite"/>
    </source>
</evidence>
<feature type="region of interest" description="Disordered" evidence="1">
    <location>
        <begin position="470"/>
        <end position="521"/>
    </location>
</feature>
<accession>A0ABD3FMH8</accession>
<feature type="transmembrane region" description="Helical" evidence="2">
    <location>
        <begin position="431"/>
        <end position="453"/>
    </location>
</feature>
<feature type="compositionally biased region" description="Low complexity" evidence="1">
    <location>
        <begin position="155"/>
        <end position="164"/>
    </location>
</feature>
<keyword evidence="2" id="KW-1133">Transmembrane helix</keyword>
<feature type="compositionally biased region" description="Basic and acidic residues" evidence="1">
    <location>
        <begin position="484"/>
        <end position="505"/>
    </location>
</feature>
<evidence type="ECO:0000313" key="3">
    <source>
        <dbReference type="EMBL" id="KAL3668088.1"/>
    </source>
</evidence>
<feature type="compositionally biased region" description="Basic and acidic residues" evidence="1">
    <location>
        <begin position="175"/>
        <end position="185"/>
    </location>
</feature>
<protein>
    <submittedName>
        <fullName evidence="3">Uncharacterized protein</fullName>
    </submittedName>
</protein>
<organism evidence="3 4">
    <name type="scientific">Phytophthora oleae</name>
    <dbReference type="NCBI Taxonomy" id="2107226"/>
    <lineage>
        <taxon>Eukaryota</taxon>
        <taxon>Sar</taxon>
        <taxon>Stramenopiles</taxon>
        <taxon>Oomycota</taxon>
        <taxon>Peronosporomycetes</taxon>
        <taxon>Peronosporales</taxon>
        <taxon>Peronosporaceae</taxon>
        <taxon>Phytophthora</taxon>
    </lineage>
</organism>
<sequence length="521" mass="56425">MVWIGHRHLPVSKHNPEFSSEREEAIAAARTWSFGFGSQPPTLPSPSNSNFPRAQQDPRSTSLSPENSSLTMRISAVFRTALLAAAAISAFSLPASTEANTLAVGSERNVAAFDASMIHPSIETRVLAAAPASEEEEEEADATEAPKKKKKKKAASTPTPTAAANEEEEIASSAAEKEAANEAKTTKAPSKKKKKAAATPAPAAAEEETAAPAKKKSTTTTTTATSTTEEEAEEADGSSDTNVNDKKIKGNKNEGIIDGSSEGSAEIDKIDLRNEDGWVSVYDDPPLLVIKASLYAFISYNDTEVCDTFNMTMNAVEQKAEENGRFSYHVVSYINCTKDGEDETQGRFILNFIPEGKRLLLTECGHREEGEIVNWLRIQEEVPECMTPSQRKKFLAQPMKHIHASNGTASDTEATQTDFLSRLEDLDTEEVAIAGSATVALIAVIVVLVVFVMRKRKAQKDLERTIAGAKAEHAVEDEDIQTESEEKPTKERKGLMDSSKAKSDDPDMEEGSFVNSPAVRV</sequence>
<proteinExistence type="predicted"/>
<keyword evidence="4" id="KW-1185">Reference proteome</keyword>